<keyword evidence="1" id="KW-0227">DNA damage</keyword>
<dbReference type="Pfam" id="PF05970">
    <property type="entry name" value="PIF1"/>
    <property type="match status" value="1"/>
</dbReference>
<evidence type="ECO:0000313" key="4">
    <source>
        <dbReference type="Proteomes" id="UP000289738"/>
    </source>
</evidence>
<dbReference type="EMBL" id="SDMP01000006">
    <property type="protein sequence ID" value="RYR53298.1"/>
    <property type="molecule type" value="Genomic_DNA"/>
</dbReference>
<sequence length="89" mass="10145">MCFEAPDQILRNFMSITDQHTHQLFGGKVVVLGDDFRKILSSRTIFAPTLESVEKVNDFILTDFSGIKKEYLSSDITCQADENEDVQQE</sequence>
<keyword evidence="1" id="KW-0378">Hydrolase</keyword>
<dbReference type="GO" id="GO:0006281">
    <property type="term" value="P:DNA repair"/>
    <property type="evidence" value="ECO:0007669"/>
    <property type="project" value="UniProtKB-KW"/>
</dbReference>
<dbReference type="GO" id="GO:0016887">
    <property type="term" value="F:ATP hydrolysis activity"/>
    <property type="evidence" value="ECO:0007669"/>
    <property type="project" value="RHEA"/>
</dbReference>
<evidence type="ECO:0000259" key="2">
    <source>
        <dbReference type="Pfam" id="PF05970"/>
    </source>
</evidence>
<reference evidence="3 4" key="1">
    <citation type="submission" date="2019-01" db="EMBL/GenBank/DDBJ databases">
        <title>Sequencing of cultivated peanut Arachis hypogaea provides insights into genome evolution and oil improvement.</title>
        <authorList>
            <person name="Chen X."/>
        </authorList>
    </citation>
    <scope>NUCLEOTIDE SEQUENCE [LARGE SCALE GENOMIC DNA]</scope>
    <source>
        <strain evidence="4">cv. Fuhuasheng</strain>
        <tissue evidence="3">Leaves</tissue>
    </source>
</reference>
<name>A0A445CQW6_ARAHY</name>
<keyword evidence="4" id="KW-1185">Reference proteome</keyword>
<comment type="similarity">
    <text evidence="1">Belongs to the helicase family.</text>
</comment>
<gene>
    <name evidence="3" type="ORF">Ahy_A06g028317</name>
</gene>
<keyword evidence="1" id="KW-0234">DNA repair</keyword>
<comment type="cofactor">
    <cofactor evidence="1">
        <name>Mg(2+)</name>
        <dbReference type="ChEBI" id="CHEBI:18420"/>
    </cofactor>
</comment>
<dbReference type="GO" id="GO:0006310">
    <property type="term" value="P:DNA recombination"/>
    <property type="evidence" value="ECO:0007669"/>
    <property type="project" value="UniProtKB-KW"/>
</dbReference>
<dbReference type="PANTHER" id="PTHR10492">
    <property type="match status" value="1"/>
</dbReference>
<proteinExistence type="inferred from homology"/>
<feature type="domain" description="DNA helicase Pif1-like DEAD-box helicase" evidence="2">
    <location>
        <begin position="2"/>
        <end position="40"/>
    </location>
</feature>
<dbReference type="EC" id="5.6.2.3" evidence="1"/>
<dbReference type="GO" id="GO:0005524">
    <property type="term" value="F:ATP binding"/>
    <property type="evidence" value="ECO:0007669"/>
    <property type="project" value="UniProtKB-KW"/>
</dbReference>
<evidence type="ECO:0000313" key="3">
    <source>
        <dbReference type="EMBL" id="RYR53298.1"/>
    </source>
</evidence>
<keyword evidence="1" id="KW-0347">Helicase</keyword>
<dbReference type="GO" id="GO:0043139">
    <property type="term" value="F:5'-3' DNA helicase activity"/>
    <property type="evidence" value="ECO:0007669"/>
    <property type="project" value="UniProtKB-EC"/>
</dbReference>
<dbReference type="PANTHER" id="PTHR10492:SF93">
    <property type="entry name" value="ATP-DEPENDENT DNA HELICASE"/>
    <property type="match status" value="1"/>
</dbReference>
<dbReference type="AlphaFoldDB" id="A0A445CQW6"/>
<keyword evidence="1" id="KW-0067">ATP-binding</keyword>
<comment type="catalytic activity">
    <reaction evidence="1">
        <text>ATP + H2O = ADP + phosphate + H(+)</text>
        <dbReference type="Rhea" id="RHEA:13065"/>
        <dbReference type="ChEBI" id="CHEBI:15377"/>
        <dbReference type="ChEBI" id="CHEBI:15378"/>
        <dbReference type="ChEBI" id="CHEBI:30616"/>
        <dbReference type="ChEBI" id="CHEBI:43474"/>
        <dbReference type="ChEBI" id="CHEBI:456216"/>
        <dbReference type="EC" id="5.6.2.3"/>
    </reaction>
</comment>
<comment type="caution">
    <text evidence="3">The sequence shown here is derived from an EMBL/GenBank/DDBJ whole genome shotgun (WGS) entry which is preliminary data.</text>
</comment>
<protein>
    <recommendedName>
        <fullName evidence="1">ATP-dependent DNA helicase</fullName>
        <ecNumber evidence="1">5.6.2.3</ecNumber>
    </recommendedName>
</protein>
<evidence type="ECO:0000256" key="1">
    <source>
        <dbReference type="RuleBase" id="RU363044"/>
    </source>
</evidence>
<accession>A0A445CQW6</accession>
<dbReference type="Proteomes" id="UP000289738">
    <property type="component" value="Chromosome A06"/>
</dbReference>
<dbReference type="InterPro" id="IPR010285">
    <property type="entry name" value="DNA_helicase_pif1-like_DEAD"/>
</dbReference>
<organism evidence="3 4">
    <name type="scientific">Arachis hypogaea</name>
    <name type="common">Peanut</name>
    <dbReference type="NCBI Taxonomy" id="3818"/>
    <lineage>
        <taxon>Eukaryota</taxon>
        <taxon>Viridiplantae</taxon>
        <taxon>Streptophyta</taxon>
        <taxon>Embryophyta</taxon>
        <taxon>Tracheophyta</taxon>
        <taxon>Spermatophyta</taxon>
        <taxon>Magnoliopsida</taxon>
        <taxon>eudicotyledons</taxon>
        <taxon>Gunneridae</taxon>
        <taxon>Pentapetalae</taxon>
        <taxon>rosids</taxon>
        <taxon>fabids</taxon>
        <taxon>Fabales</taxon>
        <taxon>Fabaceae</taxon>
        <taxon>Papilionoideae</taxon>
        <taxon>50 kb inversion clade</taxon>
        <taxon>dalbergioids sensu lato</taxon>
        <taxon>Dalbergieae</taxon>
        <taxon>Pterocarpus clade</taxon>
        <taxon>Arachis</taxon>
    </lineage>
</organism>
<keyword evidence="1" id="KW-0547">Nucleotide-binding</keyword>
<keyword evidence="1" id="KW-0233">DNA recombination</keyword>
<dbReference type="GO" id="GO:0000723">
    <property type="term" value="P:telomere maintenance"/>
    <property type="evidence" value="ECO:0007669"/>
    <property type="project" value="InterPro"/>
</dbReference>